<gene>
    <name evidence="6" type="ORF">SHK19_15540</name>
</gene>
<evidence type="ECO:0000256" key="3">
    <source>
        <dbReference type="ARBA" id="ARBA00022827"/>
    </source>
</evidence>
<dbReference type="InterPro" id="IPR036188">
    <property type="entry name" value="FAD/NAD-bd_sf"/>
</dbReference>
<dbReference type="SUPFAM" id="SSF51905">
    <property type="entry name" value="FAD/NAD(P)-binding domain"/>
    <property type="match status" value="1"/>
</dbReference>
<evidence type="ECO:0000313" key="7">
    <source>
        <dbReference type="Proteomes" id="UP001327225"/>
    </source>
</evidence>
<dbReference type="SUPFAM" id="SSF56425">
    <property type="entry name" value="Succinate dehydrogenase/fumarate reductase flavoprotein, catalytic domain"/>
    <property type="match status" value="1"/>
</dbReference>
<dbReference type="PANTHER" id="PTHR43400">
    <property type="entry name" value="FUMARATE REDUCTASE"/>
    <property type="match status" value="1"/>
</dbReference>
<dbReference type="InterPro" id="IPR027477">
    <property type="entry name" value="Succ_DH/fumarate_Rdtase_cat_sf"/>
</dbReference>
<dbReference type="EMBL" id="CP141059">
    <property type="protein sequence ID" value="WQQ25371.1"/>
    <property type="molecule type" value="Genomic_DNA"/>
</dbReference>
<comment type="cofactor">
    <cofactor evidence="1">
        <name>FAD</name>
        <dbReference type="ChEBI" id="CHEBI:57692"/>
    </cofactor>
</comment>
<dbReference type="Gene3D" id="3.50.50.60">
    <property type="entry name" value="FAD/NAD(P)-binding domain"/>
    <property type="match status" value="1"/>
</dbReference>
<protein>
    <submittedName>
        <fullName evidence="6">FAD-binding protein</fullName>
    </submittedName>
</protein>
<evidence type="ECO:0000256" key="4">
    <source>
        <dbReference type="ARBA" id="ARBA00023002"/>
    </source>
</evidence>
<dbReference type="Pfam" id="PF00890">
    <property type="entry name" value="FAD_binding_2"/>
    <property type="match status" value="1"/>
</dbReference>
<dbReference type="RefSeq" id="WP_322936783.1">
    <property type="nucleotide sequence ID" value="NZ_CP141059.1"/>
</dbReference>
<evidence type="ECO:0000313" key="6">
    <source>
        <dbReference type="EMBL" id="WQQ25371.1"/>
    </source>
</evidence>
<evidence type="ECO:0000256" key="2">
    <source>
        <dbReference type="ARBA" id="ARBA00022630"/>
    </source>
</evidence>
<feature type="domain" description="FAD-dependent oxidoreductase 2 FAD-binding" evidence="5">
    <location>
        <begin position="6"/>
        <end position="423"/>
    </location>
</feature>
<dbReference type="PRINTS" id="PR00368">
    <property type="entry name" value="FADPNR"/>
</dbReference>
<organism evidence="6 7">
    <name type="scientific">Nocardioides bizhenqiangii</name>
    <dbReference type="NCBI Taxonomy" id="3095076"/>
    <lineage>
        <taxon>Bacteria</taxon>
        <taxon>Bacillati</taxon>
        <taxon>Actinomycetota</taxon>
        <taxon>Actinomycetes</taxon>
        <taxon>Propionibacteriales</taxon>
        <taxon>Nocardioidaceae</taxon>
        <taxon>Nocardioides</taxon>
    </lineage>
</organism>
<keyword evidence="3" id="KW-0274">FAD</keyword>
<reference evidence="7" key="1">
    <citation type="submission" date="2023-12" db="EMBL/GenBank/DDBJ databases">
        <title>Novel species in genus Nocardioides.</title>
        <authorList>
            <person name="Zhou H."/>
        </authorList>
    </citation>
    <scope>NUCLEOTIDE SEQUENCE [LARGE SCALE GENOMIC DNA]</scope>
    <source>
        <strain evidence="7">HM61</strain>
    </source>
</reference>
<evidence type="ECO:0000259" key="5">
    <source>
        <dbReference type="Pfam" id="PF00890"/>
    </source>
</evidence>
<dbReference type="Proteomes" id="UP001327225">
    <property type="component" value="Chromosome"/>
</dbReference>
<name>A0ABZ0ZN45_9ACTN</name>
<dbReference type="InterPro" id="IPR003953">
    <property type="entry name" value="FAD-dep_OxRdtase_2_FAD-bd"/>
</dbReference>
<keyword evidence="7" id="KW-1185">Reference proteome</keyword>
<dbReference type="Gene3D" id="3.90.700.10">
    <property type="entry name" value="Succinate dehydrogenase/fumarate reductase flavoprotein, catalytic domain"/>
    <property type="match status" value="1"/>
</dbReference>
<proteinExistence type="predicted"/>
<dbReference type="PRINTS" id="PR00411">
    <property type="entry name" value="PNDRDTASEI"/>
</dbReference>
<dbReference type="InterPro" id="IPR050315">
    <property type="entry name" value="FAD-oxidoreductase_2"/>
</dbReference>
<evidence type="ECO:0000256" key="1">
    <source>
        <dbReference type="ARBA" id="ARBA00001974"/>
    </source>
</evidence>
<dbReference type="PANTHER" id="PTHR43400:SF7">
    <property type="entry name" value="FAD-DEPENDENT OXIDOREDUCTASE 2 FAD BINDING DOMAIN-CONTAINING PROTEIN"/>
    <property type="match status" value="1"/>
</dbReference>
<sequence length="451" mass="47478">MEPDLDLLVIGGGMGGLTAAANAARNGLSVIVIEIGADVGGSGRYAGYIWTAPTREVMEEQNPGGDRELRELIVDNFAEAVAWIDSSGVRTGQAQRILPFGVGHRFDTNRYVDTCRKIVEEAGGEVWLRATPSDLLEADGAVVGARVTTSDGRSSELRARYTLIATGGFQGSTHLREELVGPGAGNLPVRSNPHSCGGGMDLARAVGAATGFERAGFYGHLVPSGIPFADPSDFVDLSLYFSEHALLFNLDGERFSDETLGDHLTTIALSEQPEARGLLVADSRVHRTWSATPYVEGAEVIDKFALATRRGGRTGVAGTLAELDLLPEEWGYDGPKIRQAVDHFNARAGASQVLTPGRRLDAAPLDEPPFYVIEAIPAITFPFCGIKVDSRARVVDATGAVIPGLLAAGSDTGGLWNRAYAGGVASAVVFGLIASATARTHGVRSAPTTHS</sequence>
<accession>A0ABZ0ZN45</accession>
<keyword evidence="4" id="KW-0560">Oxidoreductase</keyword>
<keyword evidence="2" id="KW-0285">Flavoprotein</keyword>